<name>D4BBC3_9ENTR</name>
<accession>D4BBC3</accession>
<organism evidence="1 2">
    <name type="scientific">Citrobacter youngae ATCC 29220</name>
    <dbReference type="NCBI Taxonomy" id="500640"/>
    <lineage>
        <taxon>Bacteria</taxon>
        <taxon>Pseudomonadati</taxon>
        <taxon>Pseudomonadota</taxon>
        <taxon>Gammaproteobacteria</taxon>
        <taxon>Enterobacterales</taxon>
        <taxon>Enterobacteriaceae</taxon>
        <taxon>Citrobacter</taxon>
        <taxon>Citrobacter freundii complex</taxon>
    </lineage>
</organism>
<dbReference type="EMBL" id="ABWL02000006">
    <property type="protein sequence ID" value="EFE09484.1"/>
    <property type="molecule type" value="Genomic_DNA"/>
</dbReference>
<dbReference type="HOGENOM" id="CLU_3059975_0_0_6"/>
<dbReference type="Proteomes" id="UP000003880">
    <property type="component" value="Unassembled WGS sequence"/>
</dbReference>
<proteinExistence type="predicted"/>
<sequence length="53" mass="5824">MLDALLALRIFPNFRACAGLMLSATRLAEFLSRFGVFTAGDSFNANKNPRDCV</sequence>
<reference evidence="1 2" key="1">
    <citation type="submission" date="2010-02" db="EMBL/GenBank/DDBJ databases">
        <authorList>
            <person name="Weinstock G."/>
            <person name="Sodergren E."/>
            <person name="Clifton S."/>
            <person name="Fulton L."/>
            <person name="Fulton B."/>
            <person name="Courtney L."/>
            <person name="Fronick C."/>
            <person name="Harrison M."/>
            <person name="Strong C."/>
            <person name="Farmer C."/>
            <person name="Delahaunty K."/>
            <person name="Markovic C."/>
            <person name="Hall O."/>
            <person name="Minx P."/>
            <person name="Tomlinson C."/>
            <person name="Mitreva M."/>
            <person name="Nelson J."/>
            <person name="Hou S."/>
            <person name="Wollam A."/>
            <person name="Pepin K.H."/>
            <person name="Johnson M."/>
            <person name="Bhonagiri V."/>
            <person name="Zhang X."/>
            <person name="Suruliraj S."/>
            <person name="Warren W."/>
            <person name="Chinwalla A."/>
            <person name="Mardis E.R."/>
            <person name="Wilson R.K."/>
        </authorList>
    </citation>
    <scope>NUCLEOTIDE SEQUENCE [LARGE SCALE GENOMIC DNA]</scope>
    <source>
        <strain evidence="1 2">ATCC 29220</strain>
    </source>
</reference>
<evidence type="ECO:0000313" key="2">
    <source>
        <dbReference type="Proteomes" id="UP000003880"/>
    </source>
</evidence>
<gene>
    <name evidence="1" type="ORF">CIT292_07772</name>
</gene>
<protein>
    <submittedName>
        <fullName evidence="1">Uncharacterized protein</fullName>
    </submittedName>
</protein>
<comment type="caution">
    <text evidence="1">The sequence shown here is derived from an EMBL/GenBank/DDBJ whole genome shotgun (WGS) entry which is preliminary data.</text>
</comment>
<evidence type="ECO:0000313" key="1">
    <source>
        <dbReference type="EMBL" id="EFE09484.1"/>
    </source>
</evidence>
<dbReference type="AlphaFoldDB" id="D4BBC3"/>